<dbReference type="GO" id="GO:0031119">
    <property type="term" value="P:tRNA pseudouridine synthesis"/>
    <property type="evidence" value="ECO:0007669"/>
    <property type="project" value="UniProtKB-UniRule"/>
</dbReference>
<dbReference type="Proteomes" id="UP000034076">
    <property type="component" value="Unassembled WGS sequence"/>
</dbReference>
<dbReference type="OrthoDB" id="9802309at2"/>
<evidence type="ECO:0000256" key="2">
    <source>
        <dbReference type="ARBA" id="ARBA00005642"/>
    </source>
</evidence>
<dbReference type="Gene3D" id="3.30.2350.10">
    <property type="entry name" value="Pseudouridine synthase"/>
    <property type="match status" value="1"/>
</dbReference>
<dbReference type="PATRIC" id="fig|270498.16.peg.202"/>
<evidence type="ECO:0000313" key="8">
    <source>
        <dbReference type="EMBL" id="KKI51454.1"/>
    </source>
</evidence>
<dbReference type="Pfam" id="PF01509">
    <property type="entry name" value="TruB_N"/>
    <property type="match status" value="1"/>
</dbReference>
<feature type="domain" description="tRNA pseudouridylate synthase B C-terminal" evidence="7">
    <location>
        <begin position="171"/>
        <end position="229"/>
    </location>
</feature>
<dbReference type="GO" id="GO:0016829">
    <property type="term" value="F:lyase activity"/>
    <property type="evidence" value="ECO:0007669"/>
    <property type="project" value="UniProtKB-KW"/>
</dbReference>
<dbReference type="RefSeq" id="WP_046443122.1">
    <property type="nucleotide sequence ID" value="NZ_LAYJ01000078.1"/>
</dbReference>
<proteinExistence type="inferred from homology"/>
<reference evidence="8 9" key="1">
    <citation type="submission" date="2015-04" db="EMBL/GenBank/DDBJ databases">
        <title>Draft genome sequence of bacteremic isolate Catabacter hongkongensis type strain HKU16T.</title>
        <authorList>
            <person name="Lau S.K."/>
            <person name="Teng J.L."/>
            <person name="Huang Y."/>
            <person name="Curreem S.O."/>
            <person name="Tsui S.K."/>
            <person name="Woo P.C."/>
        </authorList>
    </citation>
    <scope>NUCLEOTIDE SEQUENCE [LARGE SCALE GENOMIC DNA]</scope>
    <source>
        <strain evidence="8 9">HKU16</strain>
    </source>
</reference>
<comment type="function">
    <text evidence="5">Responsible for synthesis of pseudouridine from uracil-55 in the psi GC loop of transfer RNAs.</text>
</comment>
<keyword evidence="8" id="KW-0456">Lyase</keyword>
<dbReference type="CDD" id="cd02573">
    <property type="entry name" value="PseudoU_synth_EcTruB"/>
    <property type="match status" value="1"/>
</dbReference>
<evidence type="ECO:0000256" key="3">
    <source>
        <dbReference type="ARBA" id="ARBA00022694"/>
    </source>
</evidence>
<evidence type="ECO:0000256" key="1">
    <source>
        <dbReference type="ARBA" id="ARBA00000385"/>
    </source>
</evidence>
<evidence type="ECO:0000256" key="5">
    <source>
        <dbReference type="HAMAP-Rule" id="MF_01080"/>
    </source>
</evidence>
<name>A0A0M2NFZ8_9FIRM</name>
<feature type="active site" description="Nucleophile" evidence="5">
    <location>
        <position position="38"/>
    </location>
</feature>
<dbReference type="EC" id="5.4.99.25" evidence="5"/>
<dbReference type="InterPro" id="IPR002501">
    <property type="entry name" value="PsdUridine_synth_N"/>
</dbReference>
<dbReference type="GO" id="GO:0003723">
    <property type="term" value="F:RNA binding"/>
    <property type="evidence" value="ECO:0007669"/>
    <property type="project" value="InterPro"/>
</dbReference>
<keyword evidence="4 5" id="KW-0413">Isomerase</keyword>
<dbReference type="Pfam" id="PF16198">
    <property type="entry name" value="TruB_C_2"/>
    <property type="match status" value="1"/>
</dbReference>
<comment type="caution">
    <text evidence="8">The sequence shown here is derived from an EMBL/GenBank/DDBJ whole genome shotgun (WGS) entry which is preliminary data.</text>
</comment>
<evidence type="ECO:0000259" key="6">
    <source>
        <dbReference type="Pfam" id="PF01509"/>
    </source>
</evidence>
<evidence type="ECO:0000313" key="9">
    <source>
        <dbReference type="Proteomes" id="UP000034076"/>
    </source>
</evidence>
<dbReference type="GO" id="GO:1990481">
    <property type="term" value="P:mRNA pseudouridine synthesis"/>
    <property type="evidence" value="ECO:0007669"/>
    <property type="project" value="TreeGrafter"/>
</dbReference>
<dbReference type="STRING" id="270498.CHK_1242"/>
<evidence type="ECO:0000256" key="4">
    <source>
        <dbReference type="ARBA" id="ARBA00023235"/>
    </source>
</evidence>
<dbReference type="GO" id="GO:0160148">
    <property type="term" value="F:tRNA pseudouridine(55) synthase activity"/>
    <property type="evidence" value="ECO:0007669"/>
    <property type="project" value="UniProtKB-EC"/>
</dbReference>
<dbReference type="InterPro" id="IPR020103">
    <property type="entry name" value="PsdUridine_synth_cat_dom_sf"/>
</dbReference>
<protein>
    <recommendedName>
        <fullName evidence="5">tRNA pseudouridine synthase B</fullName>
        <ecNumber evidence="5">5.4.99.25</ecNumber>
    </recommendedName>
    <alternativeName>
        <fullName evidence="5">tRNA pseudouridine(55) synthase</fullName>
        <shortName evidence="5">Psi55 synthase</shortName>
    </alternativeName>
    <alternativeName>
        <fullName evidence="5">tRNA pseudouridylate synthase</fullName>
    </alternativeName>
    <alternativeName>
        <fullName evidence="5">tRNA-uridine isomerase</fullName>
    </alternativeName>
</protein>
<organism evidence="8 9">
    <name type="scientific">Christensenella hongkongensis</name>
    <dbReference type="NCBI Taxonomy" id="270498"/>
    <lineage>
        <taxon>Bacteria</taxon>
        <taxon>Bacillati</taxon>
        <taxon>Bacillota</taxon>
        <taxon>Clostridia</taxon>
        <taxon>Christensenellales</taxon>
        <taxon>Christensenellaceae</taxon>
        <taxon>Christensenella</taxon>
    </lineage>
</organism>
<feature type="domain" description="Pseudouridine synthase II N-terminal" evidence="6">
    <location>
        <begin position="23"/>
        <end position="170"/>
    </location>
</feature>
<comment type="similarity">
    <text evidence="2 5">Belongs to the pseudouridine synthase TruB family. Type 1 subfamily.</text>
</comment>
<dbReference type="PANTHER" id="PTHR13767:SF2">
    <property type="entry name" value="PSEUDOURIDYLATE SYNTHASE TRUB1"/>
    <property type="match status" value="1"/>
</dbReference>
<sequence length="305" mass="33379">MNGVFNILKPPAMTSSDVVSHLRRILAEKRIGHTGTLDPGAAGVLPVCVGRATKIADYIMRGDKEYIAEITFGAATDTLDSYGTLTQECSCKVDKEALARVVPQFIGKLSQTPPMYSAVKHNGKKLYELARRGITVEKPPREVSVYEIEILEGECNRFLLRIACSKGTYIRTLCADIGVALSCCAYTSFLLRTKTCGYEVQNSYTLAEIEELAEGGEAERAMLPMEDALGFMQQICCPGHLFRFLTTGRPIDLTKTDIRIEPDTEYAVYCRNELIGIGKKAGNTLKIVSTLKLLGDTSSGTVNAK</sequence>
<comment type="catalytic activity">
    <reaction evidence="1 5">
        <text>uridine(55) in tRNA = pseudouridine(55) in tRNA</text>
        <dbReference type="Rhea" id="RHEA:42532"/>
        <dbReference type="Rhea" id="RHEA-COMP:10101"/>
        <dbReference type="Rhea" id="RHEA-COMP:10102"/>
        <dbReference type="ChEBI" id="CHEBI:65314"/>
        <dbReference type="ChEBI" id="CHEBI:65315"/>
        <dbReference type="EC" id="5.4.99.25"/>
    </reaction>
</comment>
<gene>
    <name evidence="5" type="primary">truB</name>
    <name evidence="8" type="ORF">CHK_1242</name>
</gene>
<keyword evidence="3 5" id="KW-0819">tRNA processing</keyword>
<dbReference type="HAMAP" id="MF_01080">
    <property type="entry name" value="TruB_bact"/>
    <property type="match status" value="1"/>
</dbReference>
<dbReference type="PANTHER" id="PTHR13767">
    <property type="entry name" value="TRNA-PSEUDOURIDINE SYNTHASE"/>
    <property type="match status" value="1"/>
</dbReference>
<dbReference type="AlphaFoldDB" id="A0A0M2NFZ8"/>
<accession>A0A0M2NFZ8</accession>
<dbReference type="SUPFAM" id="SSF55120">
    <property type="entry name" value="Pseudouridine synthase"/>
    <property type="match status" value="1"/>
</dbReference>
<dbReference type="InterPro" id="IPR014780">
    <property type="entry name" value="tRNA_psdUridine_synth_TruB"/>
</dbReference>
<dbReference type="EMBL" id="LAYJ01000078">
    <property type="protein sequence ID" value="KKI51454.1"/>
    <property type="molecule type" value="Genomic_DNA"/>
</dbReference>
<evidence type="ECO:0000259" key="7">
    <source>
        <dbReference type="Pfam" id="PF16198"/>
    </source>
</evidence>
<dbReference type="NCBIfam" id="TIGR00431">
    <property type="entry name" value="TruB"/>
    <property type="match status" value="1"/>
</dbReference>
<keyword evidence="9" id="KW-1185">Reference proteome</keyword>
<dbReference type="InterPro" id="IPR032819">
    <property type="entry name" value="TruB_C"/>
</dbReference>